<dbReference type="GO" id="GO:0008374">
    <property type="term" value="F:O-acyltransferase activity"/>
    <property type="evidence" value="ECO:0007669"/>
    <property type="project" value="InterPro"/>
</dbReference>
<evidence type="ECO:0000256" key="6">
    <source>
        <dbReference type="ARBA" id="ARBA00022989"/>
    </source>
</evidence>
<keyword evidence="4" id="KW-0808">Transferase</keyword>
<dbReference type="PANTHER" id="PTHR31595:SF57">
    <property type="entry name" value="OS04G0481900 PROTEIN"/>
    <property type="match status" value="1"/>
</dbReference>
<keyword evidence="7" id="KW-0472">Membrane</keyword>
<dbReference type="AlphaFoldDB" id="A0A2H3J1Z0"/>
<accession>A0A2H3J1Z0</accession>
<evidence type="ECO:0000256" key="1">
    <source>
        <dbReference type="ARBA" id="ARBA00004141"/>
    </source>
</evidence>
<name>A0A2H3J1Z0_WOLCO</name>
<evidence type="ECO:0000256" key="4">
    <source>
        <dbReference type="ARBA" id="ARBA00022679"/>
    </source>
</evidence>
<dbReference type="OrthoDB" id="1077582at2759"/>
<evidence type="ECO:0000313" key="10">
    <source>
        <dbReference type="Proteomes" id="UP000218811"/>
    </source>
</evidence>
<evidence type="ECO:0000313" key="9">
    <source>
        <dbReference type="EMBL" id="PCH35705.1"/>
    </source>
</evidence>
<evidence type="ECO:0000259" key="8">
    <source>
        <dbReference type="Pfam" id="PF13813"/>
    </source>
</evidence>
<dbReference type="PANTHER" id="PTHR31595">
    <property type="entry name" value="LONG-CHAIN-ALCOHOL O-FATTY-ACYLTRANSFERASE 3-RELATED"/>
    <property type="match status" value="1"/>
</dbReference>
<evidence type="ECO:0000256" key="2">
    <source>
        <dbReference type="ARBA" id="ARBA00005179"/>
    </source>
</evidence>
<reference evidence="9 10" key="1">
    <citation type="journal article" date="2012" name="Science">
        <title>The Paleozoic origin of enzymatic lignin decomposition reconstructed from 31 fungal genomes.</title>
        <authorList>
            <person name="Floudas D."/>
            <person name="Binder M."/>
            <person name="Riley R."/>
            <person name="Barry K."/>
            <person name="Blanchette R.A."/>
            <person name="Henrissat B."/>
            <person name="Martinez A.T."/>
            <person name="Otillar R."/>
            <person name="Spatafora J.W."/>
            <person name="Yadav J.S."/>
            <person name="Aerts A."/>
            <person name="Benoit I."/>
            <person name="Boyd A."/>
            <person name="Carlson A."/>
            <person name="Copeland A."/>
            <person name="Coutinho P.M."/>
            <person name="de Vries R.P."/>
            <person name="Ferreira P."/>
            <person name="Findley K."/>
            <person name="Foster B."/>
            <person name="Gaskell J."/>
            <person name="Glotzer D."/>
            <person name="Gorecki P."/>
            <person name="Heitman J."/>
            <person name="Hesse C."/>
            <person name="Hori C."/>
            <person name="Igarashi K."/>
            <person name="Jurgens J.A."/>
            <person name="Kallen N."/>
            <person name="Kersten P."/>
            <person name="Kohler A."/>
            <person name="Kuees U."/>
            <person name="Kumar T.K.A."/>
            <person name="Kuo A."/>
            <person name="LaButti K."/>
            <person name="Larrondo L.F."/>
            <person name="Lindquist E."/>
            <person name="Ling A."/>
            <person name="Lombard V."/>
            <person name="Lucas S."/>
            <person name="Lundell T."/>
            <person name="Martin R."/>
            <person name="McLaughlin D.J."/>
            <person name="Morgenstern I."/>
            <person name="Morin E."/>
            <person name="Murat C."/>
            <person name="Nagy L.G."/>
            <person name="Nolan M."/>
            <person name="Ohm R.A."/>
            <person name="Patyshakuliyeva A."/>
            <person name="Rokas A."/>
            <person name="Ruiz-Duenas F.J."/>
            <person name="Sabat G."/>
            <person name="Salamov A."/>
            <person name="Samejima M."/>
            <person name="Schmutz J."/>
            <person name="Slot J.C."/>
            <person name="St John F."/>
            <person name="Stenlid J."/>
            <person name="Sun H."/>
            <person name="Sun S."/>
            <person name="Syed K."/>
            <person name="Tsang A."/>
            <person name="Wiebenga A."/>
            <person name="Young D."/>
            <person name="Pisabarro A."/>
            <person name="Eastwood D.C."/>
            <person name="Martin F."/>
            <person name="Cullen D."/>
            <person name="Grigoriev I.V."/>
            <person name="Hibbett D.S."/>
        </authorList>
    </citation>
    <scope>NUCLEOTIDE SEQUENCE [LARGE SCALE GENOMIC DNA]</scope>
    <source>
        <strain evidence="9 10">MD-104</strain>
    </source>
</reference>
<protein>
    <recommendedName>
        <fullName evidence="8">Wax synthase domain-containing protein</fullName>
    </recommendedName>
</protein>
<comment type="pathway">
    <text evidence="2">Secondary metabolite biosynthesis.</text>
</comment>
<comment type="subcellular location">
    <subcellularLocation>
        <location evidence="1">Membrane</location>
        <topology evidence="1">Multi-pass membrane protein</topology>
    </subcellularLocation>
</comment>
<keyword evidence="6" id="KW-1133">Transmembrane helix</keyword>
<keyword evidence="5" id="KW-0812">Transmembrane</keyword>
<dbReference type="InterPro" id="IPR032805">
    <property type="entry name" value="Wax_synthase_dom"/>
</dbReference>
<dbReference type="GO" id="GO:0006629">
    <property type="term" value="P:lipid metabolic process"/>
    <property type="evidence" value="ECO:0007669"/>
    <property type="project" value="InterPro"/>
</dbReference>
<dbReference type="OMA" id="DIMSCIP"/>
<keyword evidence="10" id="KW-1185">Reference proteome</keyword>
<gene>
    <name evidence="9" type="ORF">WOLCODRAFT_107726</name>
</gene>
<organism evidence="9 10">
    <name type="scientific">Wolfiporia cocos (strain MD-104)</name>
    <name type="common">Brown rot fungus</name>
    <dbReference type="NCBI Taxonomy" id="742152"/>
    <lineage>
        <taxon>Eukaryota</taxon>
        <taxon>Fungi</taxon>
        <taxon>Dikarya</taxon>
        <taxon>Basidiomycota</taxon>
        <taxon>Agaricomycotina</taxon>
        <taxon>Agaricomycetes</taxon>
        <taxon>Polyporales</taxon>
        <taxon>Phaeolaceae</taxon>
        <taxon>Wolfiporia</taxon>
    </lineage>
</organism>
<feature type="domain" description="Wax synthase" evidence="8">
    <location>
        <begin position="212"/>
        <end position="287"/>
    </location>
</feature>
<evidence type="ECO:0000256" key="3">
    <source>
        <dbReference type="ARBA" id="ARBA00007282"/>
    </source>
</evidence>
<dbReference type="InterPro" id="IPR044851">
    <property type="entry name" value="Wax_synthase"/>
</dbReference>
<dbReference type="EMBL" id="KB467854">
    <property type="protein sequence ID" value="PCH35705.1"/>
    <property type="molecule type" value="Genomic_DNA"/>
</dbReference>
<comment type="similarity">
    <text evidence="3">Belongs to the wax synthase family.</text>
</comment>
<dbReference type="Pfam" id="PF13813">
    <property type="entry name" value="MBOAT_2"/>
    <property type="match status" value="1"/>
</dbReference>
<proteinExistence type="inferred from homology"/>
<evidence type="ECO:0000256" key="5">
    <source>
        <dbReference type="ARBA" id="ARBA00022692"/>
    </source>
</evidence>
<evidence type="ECO:0000256" key="7">
    <source>
        <dbReference type="ARBA" id="ARBA00023136"/>
    </source>
</evidence>
<dbReference type="Proteomes" id="UP000218811">
    <property type="component" value="Unassembled WGS sequence"/>
</dbReference>
<dbReference type="STRING" id="742152.A0A2H3J1Z0"/>
<sequence>MLAYGRPPLPLSLLLLSSTLPACIIALRLPHAVRYAALVGYAFVLSRACSFSTGNVHRDYSLGCLLMGQLITTFHLLCLSDPLAQFRHESDLVPPSELSFPRRVHWSMCVFFSPRGVGWNYQVSNVPPRPSEARWTFVRQQLFAMFRWYLVLDLAHSLHLYCPQPFWHEGGTRSIIAEGLVYRCILIAKIAVQHTQLAAVCVAAGLSAPRDWPAIYGSHADAYTVRRYWGRSHHQMLRRFTSSIGKAVCRLLGLQPGSKASSYMQLYVAFVVSGIMHCGGDLMVGRGIFGASFPFYLMQAIAITLEDAVIGIARRVGLTSSSGWTRFVGYIWSMVWFGISSQWLVNWSMRAGADPAECVSFSLIAMISHRVIHRSRIVGSSLTSVNFEDIVVLVT</sequence>
<dbReference type="GO" id="GO:0016020">
    <property type="term" value="C:membrane"/>
    <property type="evidence" value="ECO:0007669"/>
    <property type="project" value="UniProtKB-SubCell"/>
</dbReference>